<dbReference type="SFLD" id="SFLDS00003">
    <property type="entry name" value="Haloacid_Dehalogenase"/>
    <property type="match status" value="1"/>
</dbReference>
<evidence type="ECO:0000256" key="10">
    <source>
        <dbReference type="ARBA" id="ARBA00031051"/>
    </source>
</evidence>
<keyword evidence="11" id="KW-0448">Lipopolysaccharide biosynthesis</keyword>
<comment type="catalytic activity">
    <reaction evidence="1 11">
        <text>3-deoxy-alpha-D-manno-2-octulosonate-8-phosphate + H2O = 3-deoxy-alpha-D-manno-oct-2-ulosonate + phosphate</text>
        <dbReference type="Rhea" id="RHEA:11500"/>
        <dbReference type="ChEBI" id="CHEBI:15377"/>
        <dbReference type="ChEBI" id="CHEBI:43474"/>
        <dbReference type="ChEBI" id="CHEBI:85985"/>
        <dbReference type="ChEBI" id="CHEBI:85986"/>
        <dbReference type="EC" id="3.1.3.45"/>
    </reaction>
</comment>
<dbReference type="GO" id="GO:0019143">
    <property type="term" value="F:3-deoxy-manno-octulosonate-8-phosphatase activity"/>
    <property type="evidence" value="ECO:0007669"/>
    <property type="project" value="UniProtKB-UniRule"/>
</dbReference>
<dbReference type="EC" id="3.1.3.45" evidence="5 11"/>
<dbReference type="GO" id="GO:0008781">
    <property type="term" value="F:N-acylneuraminate cytidylyltransferase activity"/>
    <property type="evidence" value="ECO:0007669"/>
    <property type="project" value="TreeGrafter"/>
</dbReference>
<evidence type="ECO:0000256" key="11">
    <source>
        <dbReference type="PIRNR" id="PIRNR006118"/>
    </source>
</evidence>
<dbReference type="CDD" id="cd01630">
    <property type="entry name" value="HAD_KDO-like"/>
    <property type="match status" value="1"/>
</dbReference>
<comment type="function">
    <text evidence="11">Catalyzes the hydrolysis of 3-deoxy-D-manno-octulosonate 8-phosphate (KDO 8-P) to 3-deoxy-D-manno-octulosonate (KDO) and inorganic phosphate.</text>
</comment>
<feature type="binding site" evidence="12">
    <location>
        <position position="110"/>
    </location>
    <ligand>
        <name>Mg(2+)</name>
        <dbReference type="ChEBI" id="CHEBI:18420"/>
    </ligand>
</feature>
<dbReference type="FunFam" id="3.40.50.1000:FF:000029">
    <property type="entry name" value="3-deoxy-D-manno-octulosonate 8-phosphate phosphatase KdsC"/>
    <property type="match status" value="1"/>
</dbReference>
<dbReference type="InterPro" id="IPR036412">
    <property type="entry name" value="HAD-like_sf"/>
</dbReference>
<evidence type="ECO:0000256" key="9">
    <source>
        <dbReference type="ARBA" id="ARBA00022842"/>
    </source>
</evidence>
<gene>
    <name evidence="13" type="ORF">GCM10007876_17750</name>
</gene>
<dbReference type="GO" id="GO:0046872">
    <property type="term" value="F:metal ion binding"/>
    <property type="evidence" value="ECO:0007669"/>
    <property type="project" value="UniProtKB-UniRule"/>
</dbReference>
<evidence type="ECO:0000313" key="14">
    <source>
        <dbReference type="Proteomes" id="UP001161389"/>
    </source>
</evidence>
<dbReference type="Pfam" id="PF08282">
    <property type="entry name" value="Hydrolase_3"/>
    <property type="match status" value="1"/>
</dbReference>
<keyword evidence="9 11" id="KW-0460">Magnesium</keyword>
<comment type="similarity">
    <text evidence="3 11">Belongs to the KdsC family.</text>
</comment>
<reference evidence="13" key="1">
    <citation type="journal article" date="2014" name="Int. J. Syst. Evol. Microbiol.">
        <title>Complete genome sequence of Corynebacterium casei LMG S-19264T (=DSM 44701T), isolated from a smear-ripened cheese.</title>
        <authorList>
            <consortium name="US DOE Joint Genome Institute (JGI-PGF)"/>
            <person name="Walter F."/>
            <person name="Albersmeier A."/>
            <person name="Kalinowski J."/>
            <person name="Ruckert C."/>
        </authorList>
    </citation>
    <scope>NUCLEOTIDE SEQUENCE</scope>
    <source>
        <strain evidence="13">NBRC 110071</strain>
    </source>
</reference>
<dbReference type="RefSeq" id="WP_284380856.1">
    <property type="nucleotide sequence ID" value="NZ_BSNM01000011.1"/>
</dbReference>
<feature type="binding site" evidence="12">
    <location>
        <position position="19"/>
    </location>
    <ligand>
        <name>substrate</name>
    </ligand>
</feature>
<dbReference type="NCBIfam" id="TIGR01670">
    <property type="entry name" value="KdsC-phosphatas"/>
    <property type="match status" value="1"/>
</dbReference>
<dbReference type="InterPro" id="IPR050793">
    <property type="entry name" value="CMP-NeuNAc_synthase"/>
</dbReference>
<dbReference type="SFLD" id="SFLDF00036">
    <property type="entry name" value="deoxy-d-mannose-octulosonate_8"/>
    <property type="match status" value="1"/>
</dbReference>
<comment type="cofactor">
    <cofactor evidence="2 11 12">
        <name>Mg(2+)</name>
        <dbReference type="ChEBI" id="CHEBI:18420"/>
    </cofactor>
</comment>
<dbReference type="NCBIfam" id="NF007019">
    <property type="entry name" value="PRK09484.1"/>
    <property type="match status" value="1"/>
</dbReference>
<evidence type="ECO:0000256" key="3">
    <source>
        <dbReference type="ARBA" id="ARBA00005893"/>
    </source>
</evidence>
<sequence length="174" mass="18762">MTDVFERAKKIKLLSCDVDGVMTDGALLFTSEGQEIKAFNILDGQGIKMLQNSGVKIAIITGRTSAMVENRAKNLGIDILYQGREDKINAIQDIANDLGLTLDQIAHIGDDLPDLPVIRKVGLGVTVPNGADLVKEHAHHCTTRAGGKGAVRELCELIMKAQDTLTAAHEAYLQ</sequence>
<dbReference type="InterPro" id="IPR023214">
    <property type="entry name" value="HAD_sf"/>
</dbReference>
<name>A0AA37SBB4_9GAMM</name>
<evidence type="ECO:0000256" key="6">
    <source>
        <dbReference type="ARBA" id="ARBA00020092"/>
    </source>
</evidence>
<keyword evidence="8 11" id="KW-0378">Hydrolase</keyword>
<dbReference type="EMBL" id="BSNM01000011">
    <property type="protein sequence ID" value="GLQ31296.1"/>
    <property type="molecule type" value="Genomic_DNA"/>
</dbReference>
<dbReference type="PANTHER" id="PTHR21485:SF3">
    <property type="entry name" value="N-ACYLNEURAMINATE CYTIDYLYLTRANSFERASE"/>
    <property type="match status" value="1"/>
</dbReference>
<evidence type="ECO:0000256" key="1">
    <source>
        <dbReference type="ARBA" id="ARBA00000898"/>
    </source>
</evidence>
<comment type="caution">
    <text evidence="13">The sequence shown here is derived from an EMBL/GenBank/DDBJ whole genome shotgun (WGS) entry which is preliminary data.</text>
</comment>
<evidence type="ECO:0000256" key="12">
    <source>
        <dbReference type="PIRSR" id="PIRSR006118-2"/>
    </source>
</evidence>
<proteinExistence type="inferred from homology"/>
<dbReference type="SUPFAM" id="SSF56784">
    <property type="entry name" value="HAD-like"/>
    <property type="match status" value="1"/>
</dbReference>
<keyword evidence="7 11" id="KW-0479">Metal-binding</keyword>
<evidence type="ECO:0000256" key="8">
    <source>
        <dbReference type="ARBA" id="ARBA00022801"/>
    </source>
</evidence>
<protein>
    <recommendedName>
        <fullName evidence="6 11">3-deoxy-D-manno-octulosonate 8-phosphate phosphatase KdsC</fullName>
        <ecNumber evidence="5 11">3.1.3.45</ecNumber>
    </recommendedName>
    <alternativeName>
        <fullName evidence="10 11">KDO 8-P phosphatase</fullName>
    </alternativeName>
</protein>
<keyword evidence="14" id="KW-1185">Reference proteome</keyword>
<evidence type="ECO:0000256" key="2">
    <source>
        <dbReference type="ARBA" id="ARBA00001946"/>
    </source>
</evidence>
<reference evidence="13" key="2">
    <citation type="submission" date="2023-01" db="EMBL/GenBank/DDBJ databases">
        <title>Draft genome sequence of Litoribrevibacter albus strain NBRC 110071.</title>
        <authorList>
            <person name="Sun Q."/>
            <person name="Mori K."/>
        </authorList>
    </citation>
    <scope>NUCLEOTIDE SEQUENCE</scope>
    <source>
        <strain evidence="13">NBRC 110071</strain>
    </source>
</reference>
<feature type="binding site" evidence="12">
    <location>
        <position position="17"/>
    </location>
    <ligand>
        <name>Mg(2+)</name>
        <dbReference type="ChEBI" id="CHEBI:18420"/>
    </ligand>
</feature>
<evidence type="ECO:0000256" key="4">
    <source>
        <dbReference type="ARBA" id="ARBA00011881"/>
    </source>
</evidence>
<dbReference type="GO" id="GO:0009103">
    <property type="term" value="P:lipopolysaccharide biosynthetic process"/>
    <property type="evidence" value="ECO:0007669"/>
    <property type="project" value="UniProtKB-UniRule"/>
</dbReference>
<dbReference type="PANTHER" id="PTHR21485">
    <property type="entry name" value="HAD SUPERFAMILY MEMBERS CMAS AND KDSC"/>
    <property type="match status" value="1"/>
</dbReference>
<accession>A0AA37SBB4</accession>
<dbReference type="SFLD" id="SFLDG01136">
    <property type="entry name" value="C1.6:_Phosphoserine_Phosphatas"/>
    <property type="match status" value="1"/>
</dbReference>
<dbReference type="Proteomes" id="UP001161389">
    <property type="component" value="Unassembled WGS sequence"/>
</dbReference>
<evidence type="ECO:0000313" key="13">
    <source>
        <dbReference type="EMBL" id="GLQ31296.1"/>
    </source>
</evidence>
<dbReference type="SFLD" id="SFLDG01138">
    <property type="entry name" value="C1.6.2:_Deoxy-d-mannose-octulo"/>
    <property type="match status" value="1"/>
</dbReference>
<comment type="subunit">
    <text evidence="4 11">Homotetramer.</text>
</comment>
<organism evidence="13 14">
    <name type="scientific">Litoribrevibacter albus</name>
    <dbReference type="NCBI Taxonomy" id="1473156"/>
    <lineage>
        <taxon>Bacteria</taxon>
        <taxon>Pseudomonadati</taxon>
        <taxon>Pseudomonadota</taxon>
        <taxon>Gammaproteobacteria</taxon>
        <taxon>Oceanospirillales</taxon>
        <taxon>Oceanospirillaceae</taxon>
        <taxon>Litoribrevibacter</taxon>
    </lineage>
</organism>
<dbReference type="InterPro" id="IPR010023">
    <property type="entry name" value="KdsC_fam"/>
</dbReference>
<dbReference type="AlphaFoldDB" id="A0AA37SBB4"/>
<evidence type="ECO:0000256" key="7">
    <source>
        <dbReference type="ARBA" id="ARBA00022723"/>
    </source>
</evidence>
<dbReference type="Gene3D" id="3.40.50.1000">
    <property type="entry name" value="HAD superfamily/HAD-like"/>
    <property type="match status" value="1"/>
</dbReference>
<dbReference type="PIRSF" id="PIRSF006118">
    <property type="entry name" value="KDO8-P_Ptase"/>
    <property type="match status" value="1"/>
</dbReference>
<evidence type="ECO:0000256" key="5">
    <source>
        <dbReference type="ARBA" id="ARBA00013066"/>
    </source>
</evidence>